<accession>A0ABS1T786</accession>
<dbReference type="Gene3D" id="3.20.20.370">
    <property type="entry name" value="Glycoside hydrolase/deacetylase"/>
    <property type="match status" value="1"/>
</dbReference>
<evidence type="ECO:0000313" key="7">
    <source>
        <dbReference type="Proteomes" id="UP000632377"/>
    </source>
</evidence>
<evidence type="ECO:0000256" key="3">
    <source>
        <dbReference type="ARBA" id="ARBA00022801"/>
    </source>
</evidence>
<sequence>MTNGIWRKYPNLLCEQQRPPPSTYIERNDGKLKLILNADDFGYSSYVNHAIADSFEQHLCSNTTLMVNMPSADEAVELAYDKGFANKVGLHINLTEGKPLTDSIRRLKLFCDENGSFNGSFNDNTFSRLFLDLETIRIIRAEIDAQLERYTKYHLPLLHLDSHQYTHTNLPVFLAMKPLMKKYNIRSVRIARNINKKESIHNKVYKFLYNIYLSRYSPYVTNYFASMDEYLLLNNEIKDNENVTLEIVLHPIYKDNAIWDGEIELNKKIVMINPKHQFISYADIIL</sequence>
<dbReference type="SUPFAM" id="SSF88713">
    <property type="entry name" value="Glycoside hydrolase/deacetylase"/>
    <property type="match status" value="1"/>
</dbReference>
<dbReference type="Pfam" id="PF04794">
    <property type="entry name" value="YdjC"/>
    <property type="match status" value="1"/>
</dbReference>
<dbReference type="PANTHER" id="PTHR31609">
    <property type="entry name" value="YDJC DEACETYLASE FAMILY MEMBER"/>
    <property type="match status" value="1"/>
</dbReference>
<keyword evidence="3" id="KW-0378">Hydrolase</keyword>
<evidence type="ECO:0000313" key="6">
    <source>
        <dbReference type="EMBL" id="MBL4934992.1"/>
    </source>
</evidence>
<reference evidence="6 7" key="1">
    <citation type="submission" date="2021-01" db="EMBL/GenBank/DDBJ databases">
        <title>Genome public.</title>
        <authorList>
            <person name="Liu C."/>
            <person name="Sun Q."/>
        </authorList>
    </citation>
    <scope>NUCLEOTIDE SEQUENCE [LARGE SCALE GENOMIC DNA]</scope>
    <source>
        <strain evidence="6 7">YIM B02515</strain>
    </source>
</reference>
<dbReference type="Proteomes" id="UP000632377">
    <property type="component" value="Unassembled WGS sequence"/>
</dbReference>
<evidence type="ECO:0000256" key="2">
    <source>
        <dbReference type="ARBA" id="ARBA00022723"/>
    </source>
</evidence>
<keyword evidence="5" id="KW-0119">Carbohydrate metabolism</keyword>
<name>A0ABS1T786_9CLOT</name>
<evidence type="ECO:0000256" key="5">
    <source>
        <dbReference type="ARBA" id="ARBA00023277"/>
    </source>
</evidence>
<protein>
    <submittedName>
        <fullName evidence="6">ChbG/HpnK family deacetylase</fullName>
    </submittedName>
</protein>
<comment type="cofactor">
    <cofactor evidence="1">
        <name>Mg(2+)</name>
        <dbReference type="ChEBI" id="CHEBI:18420"/>
    </cofactor>
</comment>
<keyword evidence="4" id="KW-0460">Magnesium</keyword>
<dbReference type="RefSeq" id="WP_202747619.1">
    <property type="nucleotide sequence ID" value="NZ_JAESWC010000002.1"/>
</dbReference>
<proteinExistence type="predicted"/>
<evidence type="ECO:0000256" key="1">
    <source>
        <dbReference type="ARBA" id="ARBA00001946"/>
    </source>
</evidence>
<dbReference type="EMBL" id="JAESWC010000002">
    <property type="protein sequence ID" value="MBL4934992.1"/>
    <property type="molecule type" value="Genomic_DNA"/>
</dbReference>
<dbReference type="InterPro" id="IPR011330">
    <property type="entry name" value="Glyco_hydro/deAcase_b/a-brl"/>
</dbReference>
<organism evidence="6 7">
    <name type="scientific">Clostridium rhizosphaerae</name>
    <dbReference type="NCBI Taxonomy" id="2803861"/>
    <lineage>
        <taxon>Bacteria</taxon>
        <taxon>Bacillati</taxon>
        <taxon>Bacillota</taxon>
        <taxon>Clostridia</taxon>
        <taxon>Eubacteriales</taxon>
        <taxon>Clostridiaceae</taxon>
        <taxon>Clostridium</taxon>
    </lineage>
</organism>
<comment type="caution">
    <text evidence="6">The sequence shown here is derived from an EMBL/GenBank/DDBJ whole genome shotgun (WGS) entry which is preliminary data.</text>
</comment>
<gene>
    <name evidence="6" type="ORF">JK636_04380</name>
</gene>
<keyword evidence="7" id="KW-1185">Reference proteome</keyword>
<dbReference type="InterPro" id="IPR006879">
    <property type="entry name" value="YdjC-like"/>
</dbReference>
<dbReference type="PANTHER" id="PTHR31609:SF1">
    <property type="entry name" value="CARBOHYDRATE DEACETYLASE"/>
    <property type="match status" value="1"/>
</dbReference>
<evidence type="ECO:0000256" key="4">
    <source>
        <dbReference type="ARBA" id="ARBA00022842"/>
    </source>
</evidence>
<keyword evidence="2" id="KW-0479">Metal-binding</keyword>